<keyword evidence="1" id="KW-0134">Cell wall</keyword>
<dbReference type="RefSeq" id="WP_344101893.1">
    <property type="nucleotide sequence ID" value="NZ_BAAANL010000003.1"/>
</dbReference>
<dbReference type="InterPro" id="IPR019931">
    <property type="entry name" value="LPXTG_anchor"/>
</dbReference>
<feature type="signal peptide" evidence="7">
    <location>
        <begin position="1"/>
        <end position="24"/>
    </location>
</feature>
<accession>A0ABN2NB18</accession>
<proteinExistence type="predicted"/>
<evidence type="ECO:0000256" key="7">
    <source>
        <dbReference type="SAM" id="SignalP"/>
    </source>
</evidence>
<keyword evidence="4" id="KW-0572">Peptidoglycan-anchor</keyword>
<evidence type="ECO:0000313" key="10">
    <source>
        <dbReference type="Proteomes" id="UP001501094"/>
    </source>
</evidence>
<evidence type="ECO:0000259" key="8">
    <source>
        <dbReference type="PROSITE" id="PS50847"/>
    </source>
</evidence>
<feature type="chain" id="PRO_5045987249" description="Gram-positive cocci surface proteins LPxTG domain-containing protein" evidence="7">
    <location>
        <begin position="25"/>
        <end position="217"/>
    </location>
</feature>
<dbReference type="NCBIfam" id="TIGR01167">
    <property type="entry name" value="LPXTG_anchor"/>
    <property type="match status" value="1"/>
</dbReference>
<feature type="compositionally biased region" description="Low complexity" evidence="5">
    <location>
        <begin position="129"/>
        <end position="149"/>
    </location>
</feature>
<dbReference type="PROSITE" id="PS50847">
    <property type="entry name" value="GRAM_POS_ANCHORING"/>
    <property type="match status" value="1"/>
</dbReference>
<name>A0ABN2NB18_9MICO</name>
<keyword evidence="6" id="KW-0472">Membrane</keyword>
<keyword evidence="6" id="KW-0812">Transmembrane</keyword>
<keyword evidence="2" id="KW-0964">Secreted</keyword>
<dbReference type="Proteomes" id="UP001501094">
    <property type="component" value="Unassembled WGS sequence"/>
</dbReference>
<feature type="compositionally biased region" description="Pro residues" evidence="5">
    <location>
        <begin position="118"/>
        <end position="128"/>
    </location>
</feature>
<evidence type="ECO:0000256" key="5">
    <source>
        <dbReference type="SAM" id="MobiDB-lite"/>
    </source>
</evidence>
<gene>
    <name evidence="9" type="ORF">GCM10009751_18620</name>
</gene>
<feature type="compositionally biased region" description="Pro residues" evidence="5">
    <location>
        <begin position="150"/>
        <end position="160"/>
    </location>
</feature>
<feature type="compositionally biased region" description="Acidic residues" evidence="5">
    <location>
        <begin position="161"/>
        <end position="171"/>
    </location>
</feature>
<organism evidence="9 10">
    <name type="scientific">Myceligenerans crystallogenes</name>
    <dbReference type="NCBI Taxonomy" id="316335"/>
    <lineage>
        <taxon>Bacteria</taxon>
        <taxon>Bacillati</taxon>
        <taxon>Actinomycetota</taxon>
        <taxon>Actinomycetes</taxon>
        <taxon>Micrococcales</taxon>
        <taxon>Promicromonosporaceae</taxon>
        <taxon>Myceligenerans</taxon>
    </lineage>
</organism>
<evidence type="ECO:0000256" key="2">
    <source>
        <dbReference type="ARBA" id="ARBA00022525"/>
    </source>
</evidence>
<feature type="transmembrane region" description="Helical" evidence="6">
    <location>
        <begin position="192"/>
        <end position="211"/>
    </location>
</feature>
<dbReference type="EMBL" id="BAAANL010000003">
    <property type="protein sequence ID" value="GAA1861229.1"/>
    <property type="molecule type" value="Genomic_DNA"/>
</dbReference>
<evidence type="ECO:0000256" key="1">
    <source>
        <dbReference type="ARBA" id="ARBA00022512"/>
    </source>
</evidence>
<evidence type="ECO:0000256" key="4">
    <source>
        <dbReference type="ARBA" id="ARBA00023088"/>
    </source>
</evidence>
<evidence type="ECO:0000256" key="3">
    <source>
        <dbReference type="ARBA" id="ARBA00022729"/>
    </source>
</evidence>
<keyword evidence="6" id="KW-1133">Transmembrane helix</keyword>
<protein>
    <recommendedName>
        <fullName evidence="8">Gram-positive cocci surface proteins LPxTG domain-containing protein</fullName>
    </recommendedName>
</protein>
<keyword evidence="3 7" id="KW-0732">Signal</keyword>
<reference evidence="9 10" key="1">
    <citation type="journal article" date="2019" name="Int. J. Syst. Evol. Microbiol.">
        <title>The Global Catalogue of Microorganisms (GCM) 10K type strain sequencing project: providing services to taxonomists for standard genome sequencing and annotation.</title>
        <authorList>
            <consortium name="The Broad Institute Genomics Platform"/>
            <consortium name="The Broad Institute Genome Sequencing Center for Infectious Disease"/>
            <person name="Wu L."/>
            <person name="Ma J."/>
        </authorList>
    </citation>
    <scope>NUCLEOTIDE SEQUENCE [LARGE SCALE GENOMIC DNA]</scope>
    <source>
        <strain evidence="9 10">JCM 14326</strain>
    </source>
</reference>
<comment type="caution">
    <text evidence="9">The sequence shown here is derived from an EMBL/GenBank/DDBJ whole genome shotgun (WGS) entry which is preliminary data.</text>
</comment>
<feature type="region of interest" description="Disordered" evidence="5">
    <location>
        <begin position="117"/>
        <end position="188"/>
    </location>
</feature>
<dbReference type="Pfam" id="PF00746">
    <property type="entry name" value="Gram_pos_anchor"/>
    <property type="match status" value="1"/>
</dbReference>
<evidence type="ECO:0000256" key="6">
    <source>
        <dbReference type="SAM" id="Phobius"/>
    </source>
</evidence>
<evidence type="ECO:0000313" key="9">
    <source>
        <dbReference type="EMBL" id="GAA1861229.1"/>
    </source>
</evidence>
<keyword evidence="10" id="KW-1185">Reference proteome</keyword>
<feature type="domain" description="Gram-positive cocci surface proteins LPxTG" evidence="8">
    <location>
        <begin position="183"/>
        <end position="217"/>
    </location>
</feature>
<sequence length="217" mass="21656">MNRISVLGASALLVVGLGVVPAAASVGTNLSSSNVAANAAENCPEEGKVEVNGSKTSITVTAPEGQVITGYCVKAGSEQQDLGAETVTVDPPATSVTITHSSGKDISHYTVFFAAAPSPSPTPSPTPSETPSATPTLSATPTPSATPSAEPTPPGTPAPEPPDEPGDEPDDGTVPPPVDDDELPMTGAGPEVAYTLIALALAGIGTALLVLRRRRQS</sequence>